<dbReference type="EMBL" id="RKQN01000003">
    <property type="protein sequence ID" value="RPE77290.1"/>
    <property type="molecule type" value="Genomic_DNA"/>
</dbReference>
<organism evidence="2 3">
    <name type="scientific">Vulcaniibacterium tengchongense</name>
    <dbReference type="NCBI Taxonomy" id="1273429"/>
    <lineage>
        <taxon>Bacteria</taxon>
        <taxon>Pseudomonadati</taxon>
        <taxon>Pseudomonadota</taxon>
        <taxon>Gammaproteobacteria</taxon>
        <taxon>Lysobacterales</taxon>
        <taxon>Lysobacteraceae</taxon>
        <taxon>Vulcaniibacterium</taxon>
    </lineage>
</organism>
<dbReference type="RefSeq" id="WP_123770867.1">
    <property type="nucleotide sequence ID" value="NZ_RKQN01000003.1"/>
</dbReference>
<gene>
    <name evidence="2" type="ORF">EDC50_2556</name>
</gene>
<dbReference type="Proteomes" id="UP000269708">
    <property type="component" value="Unassembled WGS sequence"/>
</dbReference>
<evidence type="ECO:0000313" key="2">
    <source>
        <dbReference type="EMBL" id="RPE77290.1"/>
    </source>
</evidence>
<keyword evidence="1" id="KW-0732">Signal</keyword>
<comment type="caution">
    <text evidence="2">The sequence shown here is derived from an EMBL/GenBank/DDBJ whole genome shotgun (WGS) entry which is preliminary data.</text>
</comment>
<proteinExistence type="predicted"/>
<dbReference type="Pfam" id="PF19806">
    <property type="entry name" value="DUF6289"/>
    <property type="match status" value="1"/>
</dbReference>
<protein>
    <submittedName>
        <fullName evidence="2">Uncharacterized protein</fullName>
    </submittedName>
</protein>
<feature type="chain" id="PRO_5018292933" evidence="1">
    <location>
        <begin position="21"/>
        <end position="74"/>
    </location>
</feature>
<reference evidence="2 3" key="1">
    <citation type="submission" date="2018-11" db="EMBL/GenBank/DDBJ databases">
        <title>Genomic Encyclopedia of Type Strains, Phase IV (KMG-IV): sequencing the most valuable type-strain genomes for metagenomic binning, comparative biology and taxonomic classification.</title>
        <authorList>
            <person name="Goeker M."/>
        </authorList>
    </citation>
    <scope>NUCLEOTIDE SEQUENCE [LARGE SCALE GENOMIC DNA]</scope>
    <source>
        <strain evidence="2 3">DSM 25623</strain>
    </source>
</reference>
<sequence>MHRKLLLGLALAFAATAAIAIPPGPDEIGEFYFYFDEAGNEVGGASIDCQGHYSEWGVRTANYSAGHRICPPDR</sequence>
<evidence type="ECO:0000256" key="1">
    <source>
        <dbReference type="SAM" id="SignalP"/>
    </source>
</evidence>
<dbReference type="AlphaFoldDB" id="A0A3N4VTZ7"/>
<dbReference type="OrthoDB" id="6027379at2"/>
<dbReference type="InterPro" id="IPR046256">
    <property type="entry name" value="DUF6289"/>
</dbReference>
<evidence type="ECO:0000313" key="3">
    <source>
        <dbReference type="Proteomes" id="UP000269708"/>
    </source>
</evidence>
<accession>A0A3N4VTZ7</accession>
<keyword evidence="3" id="KW-1185">Reference proteome</keyword>
<name>A0A3N4VTZ7_9GAMM</name>
<feature type="signal peptide" evidence="1">
    <location>
        <begin position="1"/>
        <end position="20"/>
    </location>
</feature>